<feature type="transmembrane region" description="Helical" evidence="1">
    <location>
        <begin position="223"/>
        <end position="245"/>
    </location>
</feature>
<organism evidence="3">
    <name type="scientific">freshwater metagenome</name>
    <dbReference type="NCBI Taxonomy" id="449393"/>
    <lineage>
        <taxon>unclassified sequences</taxon>
        <taxon>metagenomes</taxon>
        <taxon>ecological metagenomes</taxon>
    </lineage>
</organism>
<protein>
    <submittedName>
        <fullName evidence="3">Unannotated protein</fullName>
    </submittedName>
</protein>
<feature type="domain" description="GGDEF" evidence="2">
    <location>
        <begin position="343"/>
        <end position="467"/>
    </location>
</feature>
<feature type="transmembrane region" description="Helical" evidence="1">
    <location>
        <begin position="198"/>
        <end position="217"/>
    </location>
</feature>
<dbReference type="Gene3D" id="3.30.70.270">
    <property type="match status" value="1"/>
</dbReference>
<feature type="transmembrane region" description="Helical" evidence="1">
    <location>
        <begin position="131"/>
        <end position="153"/>
    </location>
</feature>
<dbReference type="EMBL" id="CAEZSB010000021">
    <property type="protein sequence ID" value="CAB4530973.1"/>
    <property type="molecule type" value="Genomic_DNA"/>
</dbReference>
<gene>
    <name evidence="3" type="ORF">UFOPK1395_00338</name>
</gene>
<evidence type="ECO:0000256" key="1">
    <source>
        <dbReference type="SAM" id="Phobius"/>
    </source>
</evidence>
<dbReference type="PROSITE" id="PS50887">
    <property type="entry name" value="GGDEF"/>
    <property type="match status" value="1"/>
</dbReference>
<dbReference type="PANTHER" id="PTHR46663:SF2">
    <property type="entry name" value="GGDEF DOMAIN-CONTAINING PROTEIN"/>
    <property type="match status" value="1"/>
</dbReference>
<feature type="transmembrane region" description="Helical" evidence="1">
    <location>
        <begin position="45"/>
        <end position="62"/>
    </location>
</feature>
<dbReference type="InterPro" id="IPR000160">
    <property type="entry name" value="GGDEF_dom"/>
</dbReference>
<keyword evidence="1" id="KW-1133">Transmembrane helix</keyword>
<dbReference type="AlphaFoldDB" id="A0A6J6AY02"/>
<feature type="transmembrane region" description="Helical" evidence="1">
    <location>
        <begin position="74"/>
        <end position="94"/>
    </location>
</feature>
<feature type="transmembrane region" description="Helical" evidence="1">
    <location>
        <begin position="20"/>
        <end position="39"/>
    </location>
</feature>
<dbReference type="PANTHER" id="PTHR46663">
    <property type="entry name" value="DIGUANYLATE CYCLASE DGCT-RELATED"/>
    <property type="match status" value="1"/>
</dbReference>
<reference evidence="3" key="1">
    <citation type="submission" date="2020-05" db="EMBL/GenBank/DDBJ databases">
        <authorList>
            <person name="Chiriac C."/>
            <person name="Salcher M."/>
            <person name="Ghai R."/>
            <person name="Kavagutti S V."/>
        </authorList>
    </citation>
    <scope>NUCLEOTIDE SEQUENCE</scope>
</reference>
<dbReference type="SMART" id="SM00267">
    <property type="entry name" value="GGDEF"/>
    <property type="match status" value="1"/>
</dbReference>
<dbReference type="InterPro" id="IPR029787">
    <property type="entry name" value="Nucleotide_cyclase"/>
</dbReference>
<dbReference type="Pfam" id="PF00990">
    <property type="entry name" value="GGDEF"/>
    <property type="match status" value="1"/>
</dbReference>
<evidence type="ECO:0000259" key="2">
    <source>
        <dbReference type="PROSITE" id="PS50887"/>
    </source>
</evidence>
<dbReference type="NCBIfam" id="TIGR00254">
    <property type="entry name" value="GGDEF"/>
    <property type="match status" value="1"/>
</dbReference>
<feature type="transmembrane region" description="Helical" evidence="1">
    <location>
        <begin position="168"/>
        <end position="186"/>
    </location>
</feature>
<dbReference type="SUPFAM" id="SSF55073">
    <property type="entry name" value="Nucleotide cyclase"/>
    <property type="match status" value="1"/>
</dbReference>
<feature type="transmembrane region" description="Helical" evidence="1">
    <location>
        <begin position="284"/>
        <end position="306"/>
    </location>
</feature>
<keyword evidence="1" id="KW-0812">Transmembrane</keyword>
<sequence length="467" mass="50826">MDAPISLLFGSSYPQNMRVVRFSGVYLLAIYLFLHLLFPTEWSELIAYNIVPVAVIVGIAFAPHISDGVAKPSIAIAVVFWAFGSALASVAIYFSSQSLSNNISKVMYLLFYPFAIVGLPRLLATKRTLTVIELVDSSIFGLGLSTLCSALVAKPVLPHFDGSISETFFAIVYPIADLILVCVVFANVSMQGYSRRGVVLILGVTVFALTDFLFLMQNINSSYHMGSLLDTGWVIALVIIAESFWQPGIDSKAREGINPVLISISVSLSATLLALIAIRPDYFPRFILIPAIATLALAFARMALALTQAKNIGQERLLARTDELTGLPNRRRLVSEIDSFIEKEGALLLLDLDGFKPINDVHGHETGDKILQQVALRFERALPHGALLARLGGDEFGVLYEGGHESAVEIALALRATLSYPFHINNQEIQLGVSIGVAKNTGDNDLLVRADNAMYKAKREGLGVCRL</sequence>
<keyword evidence="1" id="KW-0472">Membrane</keyword>
<dbReference type="CDD" id="cd01949">
    <property type="entry name" value="GGDEF"/>
    <property type="match status" value="1"/>
</dbReference>
<feature type="transmembrane region" description="Helical" evidence="1">
    <location>
        <begin position="257"/>
        <end position="278"/>
    </location>
</feature>
<name>A0A6J6AY02_9ZZZZ</name>
<accession>A0A6J6AY02</accession>
<dbReference type="InterPro" id="IPR052163">
    <property type="entry name" value="DGC-Regulatory_Protein"/>
</dbReference>
<evidence type="ECO:0000313" key="3">
    <source>
        <dbReference type="EMBL" id="CAB4530973.1"/>
    </source>
</evidence>
<proteinExistence type="predicted"/>
<dbReference type="InterPro" id="IPR043128">
    <property type="entry name" value="Rev_trsase/Diguanyl_cyclase"/>
</dbReference>